<feature type="transmembrane region" description="Helical" evidence="7">
    <location>
        <begin position="95"/>
        <end position="119"/>
    </location>
</feature>
<evidence type="ECO:0000256" key="2">
    <source>
        <dbReference type="ARBA" id="ARBA00008335"/>
    </source>
</evidence>
<reference evidence="8" key="1">
    <citation type="submission" date="2023-03" db="EMBL/GenBank/DDBJ databases">
        <title>Massive genome expansion in bonnet fungi (Mycena s.s.) driven by repeated elements and novel gene families across ecological guilds.</title>
        <authorList>
            <consortium name="Lawrence Berkeley National Laboratory"/>
            <person name="Harder C.B."/>
            <person name="Miyauchi S."/>
            <person name="Viragh M."/>
            <person name="Kuo A."/>
            <person name="Thoen E."/>
            <person name="Andreopoulos B."/>
            <person name="Lu D."/>
            <person name="Skrede I."/>
            <person name="Drula E."/>
            <person name="Henrissat B."/>
            <person name="Morin E."/>
            <person name="Kohler A."/>
            <person name="Barry K."/>
            <person name="LaButti K."/>
            <person name="Morin E."/>
            <person name="Salamov A."/>
            <person name="Lipzen A."/>
            <person name="Mereny Z."/>
            <person name="Hegedus B."/>
            <person name="Baldrian P."/>
            <person name="Stursova M."/>
            <person name="Weitz H."/>
            <person name="Taylor A."/>
            <person name="Grigoriev I.V."/>
            <person name="Nagy L.G."/>
            <person name="Martin F."/>
            <person name="Kauserud H."/>
        </authorList>
    </citation>
    <scope>NUCLEOTIDE SEQUENCE</scope>
    <source>
        <strain evidence="8">9144</strain>
    </source>
</reference>
<feature type="transmembrane region" description="Helical" evidence="7">
    <location>
        <begin position="324"/>
        <end position="344"/>
    </location>
</feature>
<dbReference type="PANTHER" id="PTHR23514">
    <property type="entry name" value="BYPASS OF STOP CODON PROTEIN 6"/>
    <property type="match status" value="1"/>
</dbReference>
<organism evidence="8 9">
    <name type="scientific">Mycena pura</name>
    <dbReference type="NCBI Taxonomy" id="153505"/>
    <lineage>
        <taxon>Eukaryota</taxon>
        <taxon>Fungi</taxon>
        <taxon>Dikarya</taxon>
        <taxon>Basidiomycota</taxon>
        <taxon>Agaricomycotina</taxon>
        <taxon>Agaricomycetes</taxon>
        <taxon>Agaricomycetidae</taxon>
        <taxon>Agaricales</taxon>
        <taxon>Marasmiineae</taxon>
        <taxon>Mycenaceae</taxon>
        <taxon>Mycena</taxon>
    </lineage>
</organism>
<sequence length="417" mass="45458">MTSSLLFAGTMCGFTLGTLLVPRIVNFLGRFYLSDPKLALQPLTPFRLVFSRSSRTNAIGFSACQARFLALMIASVAAPTNYVMMGSQKGLPTMFIAYVIISSARAVSTGACLTLNLFLSETPSKLGYAFGAWGVGAVVSPLVFQATAAAGLPWPHFYFGSLVLVAANMTFLAITFMPTAQELTADRKKAVVQTACDGYFKPEHADILDVSATSTPAPIKSPLRLVASMPYQWAVSGYVLFYCGTETTIQGLVVQYLLAERSANPHTVGYISSGFWMGISISRTAWSYFSPRISFTTRKHIIQLGAALSMLILLWFIHSIPENALFVSLIGLLFGPIFPACLELGNDLLPVEVNMISMAIVSAAGSMGSAIFPFITGVITTKYSMRYWSYITLTQVTILFGTWYLFPIRQPLRRTIT</sequence>
<comment type="caution">
    <text evidence="8">The sequence shown here is derived from an EMBL/GenBank/DDBJ whole genome shotgun (WGS) entry which is preliminary data.</text>
</comment>
<dbReference type="GO" id="GO:0016020">
    <property type="term" value="C:membrane"/>
    <property type="evidence" value="ECO:0007669"/>
    <property type="project" value="TreeGrafter"/>
</dbReference>
<evidence type="ECO:0000256" key="6">
    <source>
        <dbReference type="ARBA" id="ARBA00023136"/>
    </source>
</evidence>
<evidence type="ECO:0000313" key="8">
    <source>
        <dbReference type="EMBL" id="KAJ7225733.1"/>
    </source>
</evidence>
<dbReference type="InterPro" id="IPR036259">
    <property type="entry name" value="MFS_trans_sf"/>
</dbReference>
<dbReference type="PANTHER" id="PTHR23514:SF3">
    <property type="entry name" value="BYPASS OF STOP CODON PROTEIN 6"/>
    <property type="match status" value="1"/>
</dbReference>
<keyword evidence="3" id="KW-0813">Transport</keyword>
<keyword evidence="9" id="KW-1185">Reference proteome</keyword>
<evidence type="ECO:0000256" key="1">
    <source>
        <dbReference type="ARBA" id="ARBA00004127"/>
    </source>
</evidence>
<dbReference type="GO" id="GO:0022857">
    <property type="term" value="F:transmembrane transporter activity"/>
    <property type="evidence" value="ECO:0007669"/>
    <property type="project" value="InterPro"/>
</dbReference>
<protein>
    <submittedName>
        <fullName evidence="8">Major facilitator superfamily domain-containing protein</fullName>
    </submittedName>
</protein>
<name>A0AAD6YPP9_9AGAR</name>
<feature type="transmembrane region" description="Helical" evidence="7">
    <location>
        <begin position="387"/>
        <end position="406"/>
    </location>
</feature>
<accession>A0AAD6YPP9</accession>
<comment type="subcellular location">
    <subcellularLocation>
        <location evidence="1">Endomembrane system</location>
        <topology evidence="1">Multi-pass membrane protein</topology>
    </subcellularLocation>
</comment>
<feature type="non-terminal residue" evidence="8">
    <location>
        <position position="417"/>
    </location>
</feature>
<dbReference type="AlphaFoldDB" id="A0AAD6YPP9"/>
<keyword evidence="4 7" id="KW-0812">Transmembrane</keyword>
<dbReference type="Gene3D" id="1.20.1250.20">
    <property type="entry name" value="MFS general substrate transporter like domains"/>
    <property type="match status" value="1"/>
</dbReference>
<keyword evidence="6 7" id="KW-0472">Membrane</keyword>
<feature type="transmembrane region" description="Helical" evidence="7">
    <location>
        <begin position="58"/>
        <end position="83"/>
    </location>
</feature>
<evidence type="ECO:0000256" key="7">
    <source>
        <dbReference type="SAM" id="Phobius"/>
    </source>
</evidence>
<gene>
    <name evidence="8" type="ORF">GGX14DRAFT_640635</name>
</gene>
<feature type="transmembrane region" description="Helical" evidence="7">
    <location>
        <begin position="126"/>
        <end position="144"/>
    </location>
</feature>
<evidence type="ECO:0000256" key="5">
    <source>
        <dbReference type="ARBA" id="ARBA00022989"/>
    </source>
</evidence>
<dbReference type="Pfam" id="PF07690">
    <property type="entry name" value="MFS_1"/>
    <property type="match status" value="1"/>
</dbReference>
<evidence type="ECO:0000256" key="3">
    <source>
        <dbReference type="ARBA" id="ARBA00022448"/>
    </source>
</evidence>
<dbReference type="GO" id="GO:0012505">
    <property type="term" value="C:endomembrane system"/>
    <property type="evidence" value="ECO:0007669"/>
    <property type="project" value="UniProtKB-SubCell"/>
</dbReference>
<feature type="transmembrane region" description="Helical" evidence="7">
    <location>
        <begin position="156"/>
        <end position="179"/>
    </location>
</feature>
<comment type="similarity">
    <text evidence="2">Belongs to the major facilitator superfamily.</text>
</comment>
<feature type="transmembrane region" description="Helical" evidence="7">
    <location>
        <begin position="356"/>
        <end position="375"/>
    </location>
</feature>
<dbReference type="InterPro" id="IPR051788">
    <property type="entry name" value="MFS_Transporter"/>
</dbReference>
<proteinExistence type="inferred from homology"/>
<dbReference type="EMBL" id="JARJCW010000004">
    <property type="protein sequence ID" value="KAJ7225733.1"/>
    <property type="molecule type" value="Genomic_DNA"/>
</dbReference>
<keyword evidence="5 7" id="KW-1133">Transmembrane helix</keyword>
<feature type="transmembrane region" description="Helical" evidence="7">
    <location>
        <begin position="301"/>
        <end position="318"/>
    </location>
</feature>
<dbReference type="Proteomes" id="UP001219525">
    <property type="component" value="Unassembled WGS sequence"/>
</dbReference>
<dbReference type="SUPFAM" id="SSF103473">
    <property type="entry name" value="MFS general substrate transporter"/>
    <property type="match status" value="1"/>
</dbReference>
<evidence type="ECO:0000313" key="9">
    <source>
        <dbReference type="Proteomes" id="UP001219525"/>
    </source>
</evidence>
<evidence type="ECO:0000256" key="4">
    <source>
        <dbReference type="ARBA" id="ARBA00022692"/>
    </source>
</evidence>
<dbReference type="InterPro" id="IPR011701">
    <property type="entry name" value="MFS"/>
</dbReference>
<feature type="transmembrane region" description="Helical" evidence="7">
    <location>
        <begin position="6"/>
        <end position="28"/>
    </location>
</feature>